<dbReference type="InterPro" id="IPR011013">
    <property type="entry name" value="Gal_mutarotase_sf_dom"/>
</dbReference>
<comment type="similarity">
    <text evidence="1 4">Belongs to the glycosyl hydrolase 31 family.</text>
</comment>
<dbReference type="GO" id="GO:0005975">
    <property type="term" value="P:carbohydrate metabolic process"/>
    <property type="evidence" value="ECO:0007669"/>
    <property type="project" value="InterPro"/>
</dbReference>
<name>A0A1W1XZG7_9CLOT</name>
<dbReference type="InterPro" id="IPR000322">
    <property type="entry name" value="Glyco_hydro_31_TIM"/>
</dbReference>
<dbReference type="InterPro" id="IPR013780">
    <property type="entry name" value="Glyco_hydro_b"/>
</dbReference>
<dbReference type="Gene3D" id="2.60.40.1760">
    <property type="entry name" value="glycosyl hydrolase (family 31)"/>
    <property type="match status" value="1"/>
</dbReference>
<dbReference type="Pfam" id="PF17137">
    <property type="entry name" value="DUF5110"/>
    <property type="match status" value="1"/>
</dbReference>
<dbReference type="SUPFAM" id="SSF51445">
    <property type="entry name" value="(Trans)glycosidases"/>
    <property type="match status" value="1"/>
</dbReference>
<dbReference type="Gene3D" id="3.20.20.80">
    <property type="entry name" value="Glycosidases"/>
    <property type="match status" value="2"/>
</dbReference>
<dbReference type="Pfam" id="PF13802">
    <property type="entry name" value="Gal_mutarotas_2"/>
    <property type="match status" value="1"/>
</dbReference>
<evidence type="ECO:0000313" key="10">
    <source>
        <dbReference type="Proteomes" id="UP000192468"/>
    </source>
</evidence>
<evidence type="ECO:0000256" key="2">
    <source>
        <dbReference type="ARBA" id="ARBA00022801"/>
    </source>
</evidence>
<feature type="domain" description="Glycosyl hydrolase family 31 C-terminal" evidence="8">
    <location>
        <begin position="581"/>
        <end position="667"/>
    </location>
</feature>
<evidence type="ECO:0000256" key="4">
    <source>
        <dbReference type="RuleBase" id="RU361185"/>
    </source>
</evidence>
<dbReference type="InterPro" id="IPR033403">
    <property type="entry name" value="DUF5110"/>
</dbReference>
<dbReference type="Pfam" id="PF21365">
    <property type="entry name" value="Glyco_hydro_31_3rd"/>
    <property type="match status" value="1"/>
</dbReference>
<feature type="domain" description="DUF5110" evidence="7">
    <location>
        <begin position="683"/>
        <end position="748"/>
    </location>
</feature>
<dbReference type="CDD" id="cd06604">
    <property type="entry name" value="GH31_glucosidase_II_MalA"/>
    <property type="match status" value="1"/>
</dbReference>
<dbReference type="SUPFAM" id="SSF51011">
    <property type="entry name" value="Glycosyl hydrolase domain"/>
    <property type="match status" value="1"/>
</dbReference>
<evidence type="ECO:0000256" key="3">
    <source>
        <dbReference type="ARBA" id="ARBA00023295"/>
    </source>
</evidence>
<dbReference type="InterPro" id="IPR048395">
    <property type="entry name" value="Glyco_hydro_31_C"/>
</dbReference>
<accession>A0A1W1XZG7</accession>
<dbReference type="PROSITE" id="PS00129">
    <property type="entry name" value="GLYCOSYL_HYDROL_F31_1"/>
    <property type="match status" value="1"/>
</dbReference>
<dbReference type="GO" id="GO:0004553">
    <property type="term" value="F:hydrolase activity, hydrolyzing O-glycosyl compounds"/>
    <property type="evidence" value="ECO:0007669"/>
    <property type="project" value="InterPro"/>
</dbReference>
<dbReference type="STRING" id="1121291.SAMN02745134_03867"/>
<dbReference type="EMBL" id="FWXH01000043">
    <property type="protein sequence ID" value="SMC29360.1"/>
    <property type="molecule type" value="Genomic_DNA"/>
</dbReference>
<keyword evidence="2 4" id="KW-0378">Hydrolase</keyword>
<feature type="domain" description="Glycoside hydrolase family 31 N-terminal" evidence="6">
    <location>
        <begin position="26"/>
        <end position="208"/>
    </location>
</feature>
<dbReference type="GO" id="GO:0030246">
    <property type="term" value="F:carbohydrate binding"/>
    <property type="evidence" value="ECO:0007669"/>
    <property type="project" value="InterPro"/>
</dbReference>
<gene>
    <name evidence="9" type="ORF">SAMN02745134_03867</name>
</gene>
<organism evidence="9 10">
    <name type="scientific">Clostridium acidisoli DSM 12555</name>
    <dbReference type="NCBI Taxonomy" id="1121291"/>
    <lineage>
        <taxon>Bacteria</taxon>
        <taxon>Bacillati</taxon>
        <taxon>Bacillota</taxon>
        <taxon>Clostridia</taxon>
        <taxon>Eubacteriales</taxon>
        <taxon>Clostridiaceae</taxon>
        <taxon>Clostridium</taxon>
    </lineage>
</organism>
<dbReference type="RefSeq" id="WP_084117833.1">
    <property type="nucleotide sequence ID" value="NZ_FWXH01000043.1"/>
</dbReference>
<feature type="domain" description="Glycoside hydrolase family 31 TIM barrel" evidence="5">
    <location>
        <begin position="250"/>
        <end position="573"/>
    </location>
</feature>
<dbReference type="AlphaFoldDB" id="A0A1W1XZG7"/>
<dbReference type="OrthoDB" id="176168at2"/>
<keyword evidence="3 4" id="KW-0326">Glycosidase</keyword>
<dbReference type="InterPro" id="IPR017853">
    <property type="entry name" value="GH"/>
</dbReference>
<proteinExistence type="inferred from homology"/>
<evidence type="ECO:0000259" key="6">
    <source>
        <dbReference type="Pfam" id="PF13802"/>
    </source>
</evidence>
<dbReference type="InterPro" id="IPR030458">
    <property type="entry name" value="Glyco_hydro_31_AS"/>
</dbReference>
<dbReference type="Pfam" id="PF01055">
    <property type="entry name" value="Glyco_hydro_31_2nd"/>
    <property type="match status" value="1"/>
</dbReference>
<evidence type="ECO:0000259" key="5">
    <source>
        <dbReference type="Pfam" id="PF01055"/>
    </source>
</evidence>
<dbReference type="PANTHER" id="PTHR22762:SF166">
    <property type="entry name" value="ALPHA-GLUCOSIDASE"/>
    <property type="match status" value="1"/>
</dbReference>
<dbReference type="PANTHER" id="PTHR22762">
    <property type="entry name" value="ALPHA-GLUCOSIDASE"/>
    <property type="match status" value="1"/>
</dbReference>
<dbReference type="CDD" id="cd14752">
    <property type="entry name" value="GH31_N"/>
    <property type="match status" value="1"/>
</dbReference>
<protein>
    <submittedName>
        <fullName evidence="9">Alpha-glucosidase</fullName>
    </submittedName>
</protein>
<evidence type="ECO:0000256" key="1">
    <source>
        <dbReference type="ARBA" id="ARBA00007806"/>
    </source>
</evidence>
<sequence length="787" mass="91943">MFGKILEVKQEKNKVIFLFEQGTGIIEIINPWVVNVFSPLKTNEYKSKAIESLKGEECKINVETTGTHIQITTDKLKINVYENFIVDFYDEIGNILCEDYRGERKPFVRRGNGGKLEEEGHKVLENIKENKVQVIKKLMGDEKFYGLGDKTGNLNKRGYDYEMWNTDEPAPHVESHKSLYKSIPFFITLRDKSVFGIFFDNTYKSYFDMGKENNEYYYFAAEDGNLNYYFIYGDKMEQIISRYTDLTGKTPLPQMWTLGYQQSRWSYDTKDRVIGIAENFRKYDIPIDVIHLDIDYMDGYRVFTFDNNKFPGFKNIMDDLKGMGIKVVTIIDPGVKKDKGYFVYDKGLKNNYYVKDKDGIPYVNEVWPGDSVYPDFADKNVRDWWSENQRIMIEEGVSGIWNDMNEPASFKGPLPNDVVFNDEGIESDHREFHNLYGHLMSKATFKGIKKYTRKRPFVITRACYAGSQKYTTVWTGDNQSFWEHLRLSIPMLLNLGMSGMAFCGCDVGGFSFDCTSELLSRWVQVGCFSPLFRNHSAIHSRDQEPWAFDEETLNINRKYIKLRYKLLPYLYDLMHESECNGLPPMRALVIHYSNDKNVYNINDEFLFGKNILVAPVVEQGKTYRALYLPQGKWFDYWTKEKINGQQIIIKNAPIDVCPMYVKEGSIIPNYPDQRYVGEKVIDELTLDIYEGNGDYEHYEDDGESYNYKNGKYNLYRITQRVKEDISIKFEKIHIGYDSSYKYLKIIFNSSKVKLVTFNNDNVDFVENDNNIEFKINAVDGEIKITLI</sequence>
<dbReference type="InterPro" id="IPR025887">
    <property type="entry name" value="Glyco_hydro_31_N_dom"/>
</dbReference>
<dbReference type="SUPFAM" id="SSF74650">
    <property type="entry name" value="Galactose mutarotase-like"/>
    <property type="match status" value="1"/>
</dbReference>
<dbReference type="Gene3D" id="2.60.40.1180">
    <property type="entry name" value="Golgi alpha-mannosidase II"/>
    <property type="match status" value="2"/>
</dbReference>
<evidence type="ECO:0000259" key="8">
    <source>
        <dbReference type="Pfam" id="PF21365"/>
    </source>
</evidence>
<evidence type="ECO:0000259" key="7">
    <source>
        <dbReference type="Pfam" id="PF17137"/>
    </source>
</evidence>
<keyword evidence="10" id="KW-1185">Reference proteome</keyword>
<reference evidence="9 10" key="1">
    <citation type="submission" date="2017-04" db="EMBL/GenBank/DDBJ databases">
        <authorList>
            <person name="Afonso C.L."/>
            <person name="Miller P.J."/>
            <person name="Scott M.A."/>
            <person name="Spackman E."/>
            <person name="Goraichik I."/>
            <person name="Dimitrov K.M."/>
            <person name="Suarez D.L."/>
            <person name="Swayne D.E."/>
        </authorList>
    </citation>
    <scope>NUCLEOTIDE SEQUENCE [LARGE SCALE GENOMIC DNA]</scope>
    <source>
        <strain evidence="9 10">DSM 12555</strain>
    </source>
</reference>
<evidence type="ECO:0000313" key="9">
    <source>
        <dbReference type="EMBL" id="SMC29360.1"/>
    </source>
</evidence>
<dbReference type="Proteomes" id="UP000192468">
    <property type="component" value="Unassembled WGS sequence"/>
</dbReference>